<evidence type="ECO:0008006" key="6">
    <source>
        <dbReference type="Google" id="ProtNLM"/>
    </source>
</evidence>
<evidence type="ECO:0000313" key="4">
    <source>
        <dbReference type="EMBL" id="CAF9918739.1"/>
    </source>
</evidence>
<dbReference type="Gene3D" id="3.40.50.300">
    <property type="entry name" value="P-loop containing nucleotide triphosphate hydrolases"/>
    <property type="match status" value="1"/>
</dbReference>
<dbReference type="PANTHER" id="PTHR46082">
    <property type="entry name" value="ATP/GTP-BINDING PROTEIN-RELATED"/>
    <property type="match status" value="1"/>
</dbReference>
<feature type="domain" description="Nephrocystin 3-like N-terminal" evidence="3">
    <location>
        <begin position="375"/>
        <end position="461"/>
    </location>
</feature>
<name>A0A8H3F691_9LECA</name>
<dbReference type="InterPro" id="IPR000845">
    <property type="entry name" value="Nucleoside_phosphorylase_d"/>
</dbReference>
<dbReference type="GO" id="GO:0009116">
    <property type="term" value="P:nucleoside metabolic process"/>
    <property type="evidence" value="ECO:0007669"/>
    <property type="project" value="InterPro"/>
</dbReference>
<accession>A0A8H3F691</accession>
<dbReference type="Proteomes" id="UP000664169">
    <property type="component" value="Unassembled WGS sequence"/>
</dbReference>
<dbReference type="Pfam" id="PF24883">
    <property type="entry name" value="NPHP3_N"/>
    <property type="match status" value="1"/>
</dbReference>
<evidence type="ECO:0000313" key="5">
    <source>
        <dbReference type="Proteomes" id="UP000664169"/>
    </source>
</evidence>
<dbReference type="AlphaFoldDB" id="A0A8H3F691"/>
<dbReference type="OrthoDB" id="674604at2759"/>
<dbReference type="Gene3D" id="3.40.50.1580">
    <property type="entry name" value="Nucleoside phosphorylase domain"/>
    <property type="match status" value="1"/>
</dbReference>
<dbReference type="InterPro" id="IPR056884">
    <property type="entry name" value="NPHP3-like_N"/>
</dbReference>
<reference evidence="4" key="1">
    <citation type="submission" date="2021-03" db="EMBL/GenBank/DDBJ databases">
        <authorList>
            <person name="Tagirdzhanova G."/>
        </authorList>
    </citation>
    <scope>NUCLEOTIDE SEQUENCE</scope>
</reference>
<feature type="domain" description="Nucleoside phosphorylase" evidence="2">
    <location>
        <begin position="13"/>
        <end position="297"/>
    </location>
</feature>
<gene>
    <name evidence="4" type="ORF">GOMPHAMPRED_001614</name>
</gene>
<dbReference type="InterPro" id="IPR053137">
    <property type="entry name" value="NLR-like"/>
</dbReference>
<dbReference type="SUPFAM" id="SSF53167">
    <property type="entry name" value="Purine and uridine phosphorylases"/>
    <property type="match status" value="1"/>
</dbReference>
<keyword evidence="1" id="KW-0677">Repeat</keyword>
<dbReference type="SUPFAM" id="SSF52540">
    <property type="entry name" value="P-loop containing nucleoside triphosphate hydrolases"/>
    <property type="match status" value="1"/>
</dbReference>
<keyword evidence="5" id="KW-1185">Reference proteome</keyword>
<evidence type="ECO:0000259" key="3">
    <source>
        <dbReference type="Pfam" id="PF24883"/>
    </source>
</evidence>
<comment type="caution">
    <text evidence="4">The sequence shown here is derived from an EMBL/GenBank/DDBJ whole genome shotgun (WGS) entry which is preliminary data.</text>
</comment>
<dbReference type="InterPro" id="IPR035994">
    <property type="entry name" value="Nucleoside_phosphorylase_sf"/>
</dbReference>
<dbReference type="GO" id="GO:0003824">
    <property type="term" value="F:catalytic activity"/>
    <property type="evidence" value="ECO:0007669"/>
    <property type="project" value="InterPro"/>
</dbReference>
<proteinExistence type="predicted"/>
<organism evidence="4 5">
    <name type="scientific">Gomphillus americanus</name>
    <dbReference type="NCBI Taxonomy" id="1940652"/>
    <lineage>
        <taxon>Eukaryota</taxon>
        <taxon>Fungi</taxon>
        <taxon>Dikarya</taxon>
        <taxon>Ascomycota</taxon>
        <taxon>Pezizomycotina</taxon>
        <taxon>Lecanoromycetes</taxon>
        <taxon>OSLEUM clade</taxon>
        <taxon>Ostropomycetidae</taxon>
        <taxon>Ostropales</taxon>
        <taxon>Graphidaceae</taxon>
        <taxon>Gomphilloideae</taxon>
        <taxon>Gomphillus</taxon>
    </lineage>
</organism>
<dbReference type="Pfam" id="PF01048">
    <property type="entry name" value="PNP_UDP_1"/>
    <property type="match status" value="1"/>
</dbReference>
<protein>
    <recommendedName>
        <fullName evidence="6">Nucleoside phosphorylase domain-containing protein</fullName>
    </recommendedName>
</protein>
<evidence type="ECO:0000259" key="2">
    <source>
        <dbReference type="Pfam" id="PF01048"/>
    </source>
</evidence>
<dbReference type="EMBL" id="CAJPDQ010000013">
    <property type="protein sequence ID" value="CAF9918739.1"/>
    <property type="molecule type" value="Genomic_DNA"/>
</dbReference>
<dbReference type="PANTHER" id="PTHR46082:SF11">
    <property type="entry name" value="AAA+ ATPASE DOMAIN-CONTAINING PROTEIN-RELATED"/>
    <property type="match status" value="1"/>
</dbReference>
<dbReference type="InterPro" id="IPR027417">
    <property type="entry name" value="P-loop_NTPase"/>
</dbReference>
<evidence type="ECO:0000256" key="1">
    <source>
        <dbReference type="ARBA" id="ARBA00022737"/>
    </source>
</evidence>
<sequence length="472" mass="51664">MEANQRTNETYTIAWVCALPIEQAAARGMLDEQHPNLPAAKDDTNNYRFGRIGEHDVVIAVLKYAGTAPAATAATNLSRSFPNVRFGLIVGTGDGAPGRPHNDPQKDIRLGDVIVSSPSSEYSGAIQYDLGKSLEKGKFIRLRGDAQLDGYQIETLVDKLVAKYPESGFHYPGDEFDKLFASKYLHVKDEEADEECCTLCEDEGLVQRKQRKNPRTPAVHYGLIGCANQVLQNSGLRDKLRQELGIICFEMEAGGLMNDFPCLIIRGISNYCDSHKNKQWQPYAAVAAAAAYAKRLLSVIVPRIVAEEKLAAEVAGILETQTFVLGQLKGSVAKAEVKLDLRGLPTVPNAAFDSHVDFDEQDSTCLLGTRVDILEKIRDWITGNATKSIFWLNGMAGTGKSTIARSVAEELAQRNQLGASFSFKRGEGDHQSCKYLFTTMAFQLAHSVPVLRQDITMAVDGNPDVGHKALGE</sequence>